<comment type="similarity">
    <text evidence="1 4">Belongs to the short-chain dehydrogenases/reductases (SDR) family.</text>
</comment>
<proteinExistence type="inferred from homology"/>
<organism evidence="5 6">
    <name type="scientific">Furculomyces boomerangus</name>
    <dbReference type="NCBI Taxonomy" id="61424"/>
    <lineage>
        <taxon>Eukaryota</taxon>
        <taxon>Fungi</taxon>
        <taxon>Fungi incertae sedis</taxon>
        <taxon>Zoopagomycota</taxon>
        <taxon>Kickxellomycotina</taxon>
        <taxon>Harpellomycetes</taxon>
        <taxon>Harpellales</taxon>
        <taxon>Harpellaceae</taxon>
        <taxon>Furculomyces</taxon>
    </lineage>
</organism>
<keyword evidence="3" id="KW-0560">Oxidoreductase</keyword>
<dbReference type="InterPro" id="IPR002347">
    <property type="entry name" value="SDR_fam"/>
</dbReference>
<evidence type="ECO:0000256" key="4">
    <source>
        <dbReference type="RuleBase" id="RU000363"/>
    </source>
</evidence>
<dbReference type="STRING" id="61424.A0A2T9YLR1"/>
<evidence type="ECO:0000256" key="1">
    <source>
        <dbReference type="ARBA" id="ARBA00006484"/>
    </source>
</evidence>
<dbReference type="PROSITE" id="PS00061">
    <property type="entry name" value="ADH_SHORT"/>
    <property type="match status" value="1"/>
</dbReference>
<evidence type="ECO:0000313" key="5">
    <source>
        <dbReference type="EMBL" id="PVU93271.1"/>
    </source>
</evidence>
<sequence>MRLIIVTGANKGLGYGIVKNLALQSKTPTKIYLTARDQDKGKAALESIISETQNKWREGISVAFHQLDITVDDSIKNFVQFLKSSYGNQCVDVLINNAGYATKGPHFDGKVAESTLGCNYFGTVKLTEEILGLMKQEGRIIFLSSMLGKLKNVPKNMQDIYSSDTLDMQQLNEIQKDFVDSAFKGLCEQKGYPKQAYAVSKVGITAYARVLARRFANDPRHLFFGAVDPGWVKTDMGGSSAPLSVDQGVQTPVHLANADIDSLSKYNGMFFNRKTVAEW</sequence>
<dbReference type="EMBL" id="MBFT01000328">
    <property type="protein sequence ID" value="PVU93271.1"/>
    <property type="molecule type" value="Genomic_DNA"/>
</dbReference>
<dbReference type="SUPFAM" id="SSF51735">
    <property type="entry name" value="NAD(P)-binding Rossmann-fold domains"/>
    <property type="match status" value="1"/>
</dbReference>
<dbReference type="PRINTS" id="PR00080">
    <property type="entry name" value="SDRFAMILY"/>
</dbReference>
<evidence type="ECO:0000256" key="2">
    <source>
        <dbReference type="ARBA" id="ARBA00022857"/>
    </source>
</evidence>
<evidence type="ECO:0000256" key="3">
    <source>
        <dbReference type="ARBA" id="ARBA00023002"/>
    </source>
</evidence>
<dbReference type="Proteomes" id="UP000245699">
    <property type="component" value="Unassembled WGS sequence"/>
</dbReference>
<dbReference type="InterPro" id="IPR036291">
    <property type="entry name" value="NAD(P)-bd_dom_sf"/>
</dbReference>
<dbReference type="PANTHER" id="PTHR43963:SF6">
    <property type="entry name" value="CHAIN DEHYDROGENASE FAMILY PROTEIN, PUTATIVE (AFU_ORTHOLOGUE AFUA_3G15350)-RELATED"/>
    <property type="match status" value="1"/>
</dbReference>
<dbReference type="GO" id="GO:0016491">
    <property type="term" value="F:oxidoreductase activity"/>
    <property type="evidence" value="ECO:0007669"/>
    <property type="project" value="UniProtKB-KW"/>
</dbReference>
<gene>
    <name evidence="5" type="ORF">BB559_003380</name>
</gene>
<reference evidence="5 6" key="1">
    <citation type="journal article" date="2018" name="MBio">
        <title>Comparative Genomics Reveals the Core Gene Toolbox for the Fungus-Insect Symbiosis.</title>
        <authorList>
            <person name="Wang Y."/>
            <person name="Stata M."/>
            <person name="Wang W."/>
            <person name="Stajich J.E."/>
            <person name="White M.M."/>
            <person name="Moncalvo J.M."/>
        </authorList>
    </citation>
    <scope>NUCLEOTIDE SEQUENCE [LARGE SCALE GENOMIC DNA]</scope>
    <source>
        <strain evidence="5 6">AUS-77-4</strain>
    </source>
</reference>
<keyword evidence="6" id="KW-1185">Reference proteome</keyword>
<dbReference type="Gene3D" id="3.40.50.720">
    <property type="entry name" value="NAD(P)-binding Rossmann-like Domain"/>
    <property type="match status" value="1"/>
</dbReference>
<dbReference type="PANTHER" id="PTHR43963">
    <property type="entry name" value="CARBONYL REDUCTASE 1-RELATED"/>
    <property type="match status" value="1"/>
</dbReference>
<protein>
    <recommendedName>
        <fullName evidence="7">Carbonyl reductase [NADPH] 1</fullName>
    </recommendedName>
</protein>
<comment type="caution">
    <text evidence="5">The sequence shown here is derived from an EMBL/GenBank/DDBJ whole genome shotgun (WGS) entry which is preliminary data.</text>
</comment>
<dbReference type="InterPro" id="IPR020904">
    <property type="entry name" value="Sc_DH/Rdtase_CS"/>
</dbReference>
<dbReference type="PRINTS" id="PR00081">
    <property type="entry name" value="GDHRDH"/>
</dbReference>
<keyword evidence="2" id="KW-0521">NADP</keyword>
<evidence type="ECO:0008006" key="7">
    <source>
        <dbReference type="Google" id="ProtNLM"/>
    </source>
</evidence>
<name>A0A2T9YLR1_9FUNG</name>
<dbReference type="Pfam" id="PF00106">
    <property type="entry name" value="adh_short"/>
    <property type="match status" value="1"/>
</dbReference>
<dbReference type="OrthoDB" id="1933717at2759"/>
<evidence type="ECO:0000313" key="6">
    <source>
        <dbReference type="Proteomes" id="UP000245699"/>
    </source>
</evidence>
<dbReference type="AlphaFoldDB" id="A0A2T9YLR1"/>
<accession>A0A2T9YLR1</accession>